<dbReference type="GO" id="GO:0009959">
    <property type="term" value="P:negative gravitropism"/>
    <property type="evidence" value="ECO:0007669"/>
    <property type="project" value="InterPro"/>
</dbReference>
<dbReference type="GO" id="GO:0009639">
    <property type="term" value="P:response to red or far red light"/>
    <property type="evidence" value="ECO:0007669"/>
    <property type="project" value="InterPro"/>
</dbReference>
<protein>
    <submittedName>
        <fullName evidence="4">Uncharacterized protein</fullName>
    </submittedName>
</protein>
<evidence type="ECO:0000256" key="1">
    <source>
        <dbReference type="SAM" id="Coils"/>
    </source>
</evidence>
<dbReference type="OMA" id="VWMLHKL"/>
<feature type="domain" description="DUF641" evidence="2">
    <location>
        <begin position="117"/>
        <end position="242"/>
    </location>
</feature>
<evidence type="ECO:0000313" key="4">
    <source>
        <dbReference type="EMBL" id="RZC53457.1"/>
    </source>
</evidence>
<gene>
    <name evidence="4" type="ORF">C5167_012309</name>
</gene>
<evidence type="ECO:0000313" key="5">
    <source>
        <dbReference type="Proteomes" id="UP000316621"/>
    </source>
</evidence>
<dbReference type="InterPro" id="IPR056813">
    <property type="entry name" value="GIL1_IRKI_C"/>
</dbReference>
<keyword evidence="1" id="KW-0175">Coiled coil</keyword>
<sequence>MKLVIPYPILFNPTIQKVTQNQHTPKPLFSSSSSSSMVLEMDSSTKPAPQPQISEMFSKFALALKTRTVEFFAEDEEYEEESDYEGVIPLLDSPEEVITGQRVVVIKPDVIPIPKHIQQNCLSSLFATISSFEASYLQLQTAHSPFDSGNIKTADKSLVSHLQKCSEIKHNYRDYVKSSRLTPPKLPFGSQYEAQVNENQSILRTLGLLVDRLQCEIDLKDGQVSNMKQKLDQIEKENSLMKVKSLSGGGGDEVSLSISLFDSVLRDACKSTHRFCKHLIDLMEKVGWDLKLAANSVYPNVEYVKNGHTRYAFLSYVFLEMFRGFDSEGFGIQGGSHDSNGGGGGNKFYLRQYVEHGKVDAMEMLRKNPNCSFAKFCENKYQQLIHPTMESSLFKNMDQNEFILNSWKSSASFYESFVDMANLIWMLHKLAFSFDPVVEIFQVEQGVDFSMVYMENIVKKSVSTSKTRGKVGFTVIPGFKIGCTVIQCQVYLT</sequence>
<evidence type="ECO:0000259" key="3">
    <source>
        <dbReference type="Pfam" id="PF24994"/>
    </source>
</evidence>
<dbReference type="InterPro" id="IPR040225">
    <property type="entry name" value="GIL1-like"/>
</dbReference>
<keyword evidence="5" id="KW-1185">Reference proteome</keyword>
<reference evidence="4 5" key="1">
    <citation type="journal article" date="2018" name="Science">
        <title>The opium poppy genome and morphinan production.</title>
        <authorList>
            <person name="Guo L."/>
            <person name="Winzer T."/>
            <person name="Yang X."/>
            <person name="Li Y."/>
            <person name="Ning Z."/>
            <person name="He Z."/>
            <person name="Teodor R."/>
            <person name="Lu Y."/>
            <person name="Bowser T.A."/>
            <person name="Graham I.A."/>
            <person name="Ye K."/>
        </authorList>
    </citation>
    <scope>NUCLEOTIDE SEQUENCE [LARGE SCALE GENOMIC DNA]</scope>
    <source>
        <strain evidence="5">cv. HN1</strain>
        <tissue evidence="4">Leaves</tissue>
    </source>
</reference>
<organism evidence="4 5">
    <name type="scientific">Papaver somniferum</name>
    <name type="common">Opium poppy</name>
    <dbReference type="NCBI Taxonomy" id="3469"/>
    <lineage>
        <taxon>Eukaryota</taxon>
        <taxon>Viridiplantae</taxon>
        <taxon>Streptophyta</taxon>
        <taxon>Embryophyta</taxon>
        <taxon>Tracheophyta</taxon>
        <taxon>Spermatophyta</taxon>
        <taxon>Magnoliopsida</taxon>
        <taxon>Ranunculales</taxon>
        <taxon>Papaveraceae</taxon>
        <taxon>Papaveroideae</taxon>
        <taxon>Papaver</taxon>
    </lineage>
</organism>
<dbReference type="InterPro" id="IPR006943">
    <property type="entry name" value="DUF641_pln"/>
</dbReference>
<dbReference type="Gramene" id="RZC53457">
    <property type="protein sequence ID" value="RZC53457"/>
    <property type="gene ID" value="C5167_012309"/>
</dbReference>
<dbReference type="PANTHER" id="PTHR31161">
    <property type="entry name" value="PROTEIN GRAVITROPIC IN THE LIGHT 1"/>
    <property type="match status" value="1"/>
</dbReference>
<feature type="domain" description="GIL1/IRKI C-terminal" evidence="3">
    <location>
        <begin position="440"/>
        <end position="491"/>
    </location>
</feature>
<evidence type="ECO:0000259" key="2">
    <source>
        <dbReference type="Pfam" id="PF04859"/>
    </source>
</evidence>
<feature type="coiled-coil region" evidence="1">
    <location>
        <begin position="217"/>
        <end position="244"/>
    </location>
</feature>
<dbReference type="AlphaFoldDB" id="A0A4Y7IXX7"/>
<dbReference type="Pfam" id="PF24994">
    <property type="entry name" value="GIL1_IRKI_C"/>
    <property type="match status" value="1"/>
</dbReference>
<accession>A0A4Y7IXX7</accession>
<dbReference type="Pfam" id="PF04859">
    <property type="entry name" value="DUF641"/>
    <property type="match status" value="1"/>
</dbReference>
<name>A0A4Y7IXX7_PAPSO</name>
<dbReference type="EMBL" id="CM010717">
    <property type="protein sequence ID" value="RZC53457.1"/>
    <property type="molecule type" value="Genomic_DNA"/>
</dbReference>
<proteinExistence type="predicted"/>
<dbReference type="Proteomes" id="UP000316621">
    <property type="component" value="Chromosome 3"/>
</dbReference>